<dbReference type="InterPro" id="IPR036661">
    <property type="entry name" value="Luciferase-like_sf"/>
</dbReference>
<evidence type="ECO:0000259" key="2">
    <source>
        <dbReference type="Pfam" id="PF00296"/>
    </source>
</evidence>
<keyword evidence="3" id="KW-0560">Oxidoreductase</keyword>
<dbReference type="InterPro" id="IPR011251">
    <property type="entry name" value="Luciferase-like_dom"/>
</dbReference>
<dbReference type="Proteomes" id="UP001597180">
    <property type="component" value="Unassembled WGS sequence"/>
</dbReference>
<comment type="similarity">
    <text evidence="1">To bacterial alkanal monooxygenase alpha and beta chains.</text>
</comment>
<dbReference type="NCBIfam" id="TIGR03558">
    <property type="entry name" value="oxido_grp_1"/>
    <property type="match status" value="1"/>
</dbReference>
<name>A0ABW3V089_9BACL</name>
<dbReference type="Gene3D" id="3.20.20.30">
    <property type="entry name" value="Luciferase-like domain"/>
    <property type="match status" value="1"/>
</dbReference>
<feature type="domain" description="Luciferase-like" evidence="2">
    <location>
        <begin position="18"/>
        <end position="315"/>
    </location>
</feature>
<dbReference type="PANTHER" id="PTHR30137:SF6">
    <property type="entry name" value="LUCIFERASE-LIKE MONOOXYGENASE"/>
    <property type="match status" value="1"/>
</dbReference>
<dbReference type="EC" id="1.-.-.-" evidence="3"/>
<dbReference type="InterPro" id="IPR019949">
    <property type="entry name" value="CmoO-like"/>
</dbReference>
<accession>A0ABW3V089</accession>
<gene>
    <name evidence="3" type="ORF">ACFQ4B_35855</name>
</gene>
<proteinExistence type="predicted"/>
<comment type="caution">
    <text evidence="3">The sequence shown here is derived from an EMBL/GenBank/DDBJ whole genome shotgun (WGS) entry which is preliminary data.</text>
</comment>
<evidence type="ECO:0000256" key="1">
    <source>
        <dbReference type="ARBA" id="ARBA00007789"/>
    </source>
</evidence>
<sequence>MNEATAGAAAKRLQDIPFSILDLAPVREGGTPADSFRNSLDLARHAEAWGYHRYWLAEHHNMPGVASSATSVVIGYIAAGTTKIRVGSGGIMLPNHAPLMIAEQFGTLESMYPGRIDLGLGRAPGSDQPAMRALRRGLGSDGSDFPEQLAELRAYLNPSAIDSRPMGVRAVPGEGLDIPIWLLGSSGFSAQLAGQLGLPFAFASHFAPDYLMAALQLYRSSFRPSEVLDEPYAMVGVNVVAAETDEEARRLATSHEQQFLNIIRGRTGQLKPPVEDMDALWTEQEKAVVRRQLSYSVAGNKDTVRDKLQQILNQTQADELIITGQIYDHQARLRSYQIIAEDVKGNTKA</sequence>
<protein>
    <submittedName>
        <fullName evidence="3">LLM class flavin-dependent oxidoreductase</fullName>
        <ecNumber evidence="3">1.-.-.-</ecNumber>
    </submittedName>
</protein>
<evidence type="ECO:0000313" key="4">
    <source>
        <dbReference type="Proteomes" id="UP001597180"/>
    </source>
</evidence>
<dbReference type="RefSeq" id="WP_345587689.1">
    <property type="nucleotide sequence ID" value="NZ_BAABJG010000013.1"/>
</dbReference>
<dbReference type="Pfam" id="PF00296">
    <property type="entry name" value="Bac_luciferase"/>
    <property type="match status" value="1"/>
</dbReference>
<dbReference type="PANTHER" id="PTHR30137">
    <property type="entry name" value="LUCIFERASE-LIKE MONOOXYGENASE"/>
    <property type="match status" value="1"/>
</dbReference>
<dbReference type="InterPro" id="IPR050766">
    <property type="entry name" value="Bact_Lucif_Oxidored"/>
</dbReference>
<dbReference type="EMBL" id="JBHTLU010000059">
    <property type="protein sequence ID" value="MFD1225466.1"/>
    <property type="molecule type" value="Genomic_DNA"/>
</dbReference>
<dbReference type="SUPFAM" id="SSF51679">
    <property type="entry name" value="Bacterial luciferase-like"/>
    <property type="match status" value="1"/>
</dbReference>
<keyword evidence="4" id="KW-1185">Reference proteome</keyword>
<evidence type="ECO:0000313" key="3">
    <source>
        <dbReference type="EMBL" id="MFD1225466.1"/>
    </source>
</evidence>
<dbReference type="CDD" id="cd00347">
    <property type="entry name" value="Flavin_utilizing_monoxygenases"/>
    <property type="match status" value="1"/>
</dbReference>
<organism evidence="3 4">
    <name type="scientific">Paenibacillus vulneris</name>
    <dbReference type="NCBI Taxonomy" id="1133364"/>
    <lineage>
        <taxon>Bacteria</taxon>
        <taxon>Bacillati</taxon>
        <taxon>Bacillota</taxon>
        <taxon>Bacilli</taxon>
        <taxon>Bacillales</taxon>
        <taxon>Paenibacillaceae</taxon>
        <taxon>Paenibacillus</taxon>
    </lineage>
</organism>
<reference evidence="4" key="1">
    <citation type="journal article" date="2019" name="Int. J. Syst. Evol. Microbiol.">
        <title>The Global Catalogue of Microorganisms (GCM) 10K type strain sequencing project: providing services to taxonomists for standard genome sequencing and annotation.</title>
        <authorList>
            <consortium name="The Broad Institute Genomics Platform"/>
            <consortium name="The Broad Institute Genome Sequencing Center for Infectious Disease"/>
            <person name="Wu L."/>
            <person name="Ma J."/>
        </authorList>
    </citation>
    <scope>NUCLEOTIDE SEQUENCE [LARGE SCALE GENOMIC DNA]</scope>
    <source>
        <strain evidence="4">CCUG 53270</strain>
    </source>
</reference>
<dbReference type="GO" id="GO:0016491">
    <property type="term" value="F:oxidoreductase activity"/>
    <property type="evidence" value="ECO:0007669"/>
    <property type="project" value="UniProtKB-KW"/>
</dbReference>